<dbReference type="EMBL" id="BMHH01000017">
    <property type="protein sequence ID" value="GGB03967.1"/>
    <property type="molecule type" value="Genomic_DNA"/>
</dbReference>
<name>A0A916WIR6_9HYPH</name>
<comment type="caution">
    <text evidence="1">The sequence shown here is derived from an EMBL/GenBank/DDBJ whole genome shotgun (WGS) entry which is preliminary data.</text>
</comment>
<evidence type="ECO:0000313" key="1">
    <source>
        <dbReference type="EMBL" id="GGB03967.1"/>
    </source>
</evidence>
<dbReference type="AlphaFoldDB" id="A0A916WIR6"/>
<keyword evidence="2" id="KW-1185">Reference proteome</keyword>
<dbReference type="Proteomes" id="UP000646478">
    <property type="component" value="Unassembled WGS sequence"/>
</dbReference>
<reference evidence="1" key="1">
    <citation type="journal article" date="2014" name="Int. J. Syst. Evol. Microbiol.">
        <title>Complete genome sequence of Corynebacterium casei LMG S-19264T (=DSM 44701T), isolated from a smear-ripened cheese.</title>
        <authorList>
            <consortium name="US DOE Joint Genome Institute (JGI-PGF)"/>
            <person name="Walter F."/>
            <person name="Albersmeier A."/>
            <person name="Kalinowski J."/>
            <person name="Ruckert C."/>
        </authorList>
    </citation>
    <scope>NUCLEOTIDE SEQUENCE</scope>
    <source>
        <strain evidence="1">CGMCC 1.15082</strain>
    </source>
</reference>
<reference evidence="1" key="2">
    <citation type="submission" date="2020-09" db="EMBL/GenBank/DDBJ databases">
        <authorList>
            <person name="Sun Q."/>
            <person name="Zhou Y."/>
        </authorList>
    </citation>
    <scope>NUCLEOTIDE SEQUENCE</scope>
    <source>
        <strain evidence="1">CGMCC 1.15082</strain>
    </source>
</reference>
<organism evidence="1 2">
    <name type="scientific">Brucella endophytica</name>
    <dbReference type="NCBI Taxonomy" id="1963359"/>
    <lineage>
        <taxon>Bacteria</taxon>
        <taxon>Pseudomonadati</taxon>
        <taxon>Pseudomonadota</taxon>
        <taxon>Alphaproteobacteria</taxon>
        <taxon>Hyphomicrobiales</taxon>
        <taxon>Brucellaceae</taxon>
        <taxon>Brucella/Ochrobactrum group</taxon>
        <taxon>Brucella</taxon>
    </lineage>
</organism>
<proteinExistence type="predicted"/>
<gene>
    <name evidence="1" type="ORF">GCM10011491_35090</name>
</gene>
<sequence>MATITCVFTINHVANLLEEDPELLQAIVRNDDNLSYGSIISVYDGTDGRGNDRAH</sequence>
<protein>
    <submittedName>
        <fullName evidence="1">Uncharacterized protein</fullName>
    </submittedName>
</protein>
<accession>A0A916WIR6</accession>
<evidence type="ECO:0000313" key="2">
    <source>
        <dbReference type="Proteomes" id="UP000646478"/>
    </source>
</evidence>